<dbReference type="InterPro" id="IPR005150">
    <property type="entry name" value="Cellulose_synth"/>
</dbReference>
<dbReference type="GO" id="GO:0016020">
    <property type="term" value="C:membrane"/>
    <property type="evidence" value="ECO:0007669"/>
    <property type="project" value="InterPro"/>
</dbReference>
<evidence type="ECO:0000256" key="5">
    <source>
        <dbReference type="ARBA" id="ARBA00022989"/>
    </source>
</evidence>
<keyword evidence="4" id="KW-0812">Transmembrane</keyword>
<dbReference type="Proteomes" id="UP000541444">
    <property type="component" value="Unassembled WGS sequence"/>
</dbReference>
<evidence type="ECO:0000313" key="8">
    <source>
        <dbReference type="EMBL" id="KAF6142715.1"/>
    </source>
</evidence>
<evidence type="ECO:0000259" key="7">
    <source>
        <dbReference type="PROSITE" id="PS50011"/>
    </source>
</evidence>
<dbReference type="PANTHER" id="PTHR46146:SF23">
    <property type="entry name" value="PROTEIN KINASE DOMAIN-CONTAINING PROTEIN"/>
    <property type="match status" value="1"/>
</dbReference>
<name>A0A7J7LJ67_9MAGN</name>
<dbReference type="InterPro" id="IPR000719">
    <property type="entry name" value="Prot_kinase_dom"/>
</dbReference>
<evidence type="ECO:0000256" key="1">
    <source>
        <dbReference type="ARBA" id="ARBA00004308"/>
    </source>
</evidence>
<keyword evidence="3" id="KW-0808">Transferase</keyword>
<evidence type="ECO:0000313" key="9">
    <source>
        <dbReference type="Proteomes" id="UP000541444"/>
    </source>
</evidence>
<keyword evidence="9" id="KW-1185">Reference proteome</keyword>
<dbReference type="GO" id="GO:0004672">
    <property type="term" value="F:protein kinase activity"/>
    <property type="evidence" value="ECO:0007669"/>
    <property type="project" value="InterPro"/>
</dbReference>
<dbReference type="InterPro" id="IPR011009">
    <property type="entry name" value="Kinase-like_dom_sf"/>
</dbReference>
<feature type="domain" description="Protein kinase" evidence="7">
    <location>
        <begin position="1"/>
        <end position="199"/>
    </location>
</feature>
<dbReference type="PROSITE" id="PS50011">
    <property type="entry name" value="PROTEIN_KINASE_DOM"/>
    <property type="match status" value="1"/>
</dbReference>
<evidence type="ECO:0000256" key="4">
    <source>
        <dbReference type="ARBA" id="ARBA00022692"/>
    </source>
</evidence>
<keyword evidence="6" id="KW-0472">Membrane</keyword>
<dbReference type="Pfam" id="PF03552">
    <property type="entry name" value="Cellulose_synt"/>
    <property type="match status" value="1"/>
</dbReference>
<organism evidence="8 9">
    <name type="scientific">Kingdonia uniflora</name>
    <dbReference type="NCBI Taxonomy" id="39325"/>
    <lineage>
        <taxon>Eukaryota</taxon>
        <taxon>Viridiplantae</taxon>
        <taxon>Streptophyta</taxon>
        <taxon>Embryophyta</taxon>
        <taxon>Tracheophyta</taxon>
        <taxon>Spermatophyta</taxon>
        <taxon>Magnoliopsida</taxon>
        <taxon>Ranunculales</taxon>
        <taxon>Circaeasteraceae</taxon>
        <taxon>Kingdonia</taxon>
    </lineage>
</organism>
<dbReference type="GO" id="GO:0030244">
    <property type="term" value="P:cellulose biosynthetic process"/>
    <property type="evidence" value="ECO:0007669"/>
    <property type="project" value="InterPro"/>
</dbReference>
<sequence>MDSDPFYALLEASRFAAHWLPFCKIFNMEPRAPEVYFAEKSKPRNDRQWLAMKAWSVPEVLRPLYQSSEVVAQKLTIAVIPPTIQNLELQGASNCQPPAGTLGYLDPEYYRLHYLTTKSDVYSFNVLLLEILSGRKTVDEEGNIVEWAGDLASIIDPILKLPADLEALRRIANVSCKCVRIRGKERPFMDKVTSLEQALAVLMGNPCNEQPILPTEVVLGSSRLHKKSSQMSLNRSASESTDVIKAEDQRIEFRAPSWITFPSVASSQRRKSYASEADLEGKNLELKNTGNGVGDGL</sequence>
<dbReference type="Gene3D" id="1.10.510.10">
    <property type="entry name" value="Transferase(Phosphotransferase) domain 1"/>
    <property type="match status" value="1"/>
</dbReference>
<dbReference type="AlphaFoldDB" id="A0A7J7LJ67"/>
<dbReference type="GO" id="GO:0005524">
    <property type="term" value="F:ATP binding"/>
    <property type="evidence" value="ECO:0007669"/>
    <property type="project" value="InterPro"/>
</dbReference>
<dbReference type="InterPro" id="IPR001245">
    <property type="entry name" value="Ser-Thr/Tyr_kinase_cat_dom"/>
</dbReference>
<accession>A0A7J7LJ67</accession>
<dbReference type="OrthoDB" id="1669234at2759"/>
<dbReference type="GO" id="GO:0016760">
    <property type="term" value="F:cellulose synthase (UDP-forming) activity"/>
    <property type="evidence" value="ECO:0007669"/>
    <property type="project" value="InterPro"/>
</dbReference>
<gene>
    <name evidence="8" type="ORF">GIB67_018426</name>
</gene>
<keyword evidence="5" id="KW-1133">Transmembrane helix</keyword>
<keyword evidence="2" id="KW-0328">Glycosyltransferase</keyword>
<proteinExistence type="predicted"/>
<dbReference type="PANTHER" id="PTHR46146">
    <property type="entry name" value="SERINE/THREONINE-PROTEIN KINASE-LIKE PROTEIN CCR4"/>
    <property type="match status" value="1"/>
</dbReference>
<comment type="subcellular location">
    <subcellularLocation>
        <location evidence="1">Endomembrane system</location>
    </subcellularLocation>
</comment>
<comment type="caution">
    <text evidence="8">The sequence shown here is derived from an EMBL/GenBank/DDBJ whole genome shotgun (WGS) entry which is preliminary data.</text>
</comment>
<evidence type="ECO:0000256" key="3">
    <source>
        <dbReference type="ARBA" id="ARBA00022679"/>
    </source>
</evidence>
<protein>
    <recommendedName>
        <fullName evidence="7">Protein kinase domain-containing protein</fullName>
    </recommendedName>
</protein>
<dbReference type="Pfam" id="PF07714">
    <property type="entry name" value="PK_Tyr_Ser-Thr"/>
    <property type="match status" value="1"/>
</dbReference>
<evidence type="ECO:0000256" key="2">
    <source>
        <dbReference type="ARBA" id="ARBA00022676"/>
    </source>
</evidence>
<dbReference type="SUPFAM" id="SSF56112">
    <property type="entry name" value="Protein kinase-like (PK-like)"/>
    <property type="match status" value="1"/>
</dbReference>
<dbReference type="EMBL" id="JACGCM010002247">
    <property type="protein sequence ID" value="KAF6142715.1"/>
    <property type="molecule type" value="Genomic_DNA"/>
</dbReference>
<evidence type="ECO:0000256" key="6">
    <source>
        <dbReference type="ARBA" id="ARBA00023136"/>
    </source>
</evidence>
<reference evidence="8 9" key="1">
    <citation type="journal article" date="2020" name="IScience">
        <title>Genome Sequencing of the Endangered Kingdonia uniflora (Circaeasteraceae, Ranunculales) Reveals Potential Mechanisms of Evolutionary Specialization.</title>
        <authorList>
            <person name="Sun Y."/>
            <person name="Deng T."/>
            <person name="Zhang A."/>
            <person name="Moore M.J."/>
            <person name="Landis J.B."/>
            <person name="Lin N."/>
            <person name="Zhang H."/>
            <person name="Zhang X."/>
            <person name="Huang J."/>
            <person name="Zhang X."/>
            <person name="Sun H."/>
            <person name="Wang H."/>
        </authorList>
    </citation>
    <scope>NUCLEOTIDE SEQUENCE [LARGE SCALE GENOMIC DNA]</scope>
    <source>
        <strain evidence="8">TB1705</strain>
        <tissue evidence="8">Leaf</tissue>
    </source>
</reference>
<dbReference type="GO" id="GO:0012505">
    <property type="term" value="C:endomembrane system"/>
    <property type="evidence" value="ECO:0007669"/>
    <property type="project" value="UniProtKB-SubCell"/>
</dbReference>